<evidence type="ECO:0000256" key="2">
    <source>
        <dbReference type="SAM" id="MobiDB-lite"/>
    </source>
</evidence>
<dbReference type="RefSeq" id="WP_260560625.1">
    <property type="nucleotide sequence ID" value="NZ_BAABEC010000075.1"/>
</dbReference>
<dbReference type="NCBIfam" id="TIGR00350">
    <property type="entry name" value="lytR_cpsA_psr"/>
    <property type="match status" value="1"/>
</dbReference>
<proteinExistence type="inferred from homology"/>
<evidence type="ECO:0000313" key="5">
    <source>
        <dbReference type="Proteomes" id="UP001060261"/>
    </source>
</evidence>
<sequence length="453" mass="48617">MSRPPEGRLPGKKLPDSSLSERSEAGRRQARWIRPLQLAALTLAGLCGGGYYALSASGQGSGAVVLSGSLPNFTLLLAGRDVIYCYYHQPCKDQNQRKGVIQTSNTDTLMLVKVRGRRVSVLSIPRDTNVGEFDPRKSAADQKVNAKYWDGGPQALVSAVETITGERVDNYLIVRTEEAARVIEALGGLDVNVPKGGIEWIDKAADVNLKLSAGPHHLDGQEGVWYLRVRKGFGDDYGRIDHQKQALSQLASKLTTARGLSALPTILSVMGGVETNLDPGLLQSVQPVLSQFKLSFATLPTNTIPHSFNLAVDRQKLAQVWGDALSSAPSGGGPTSQDKANLNKAGQVTVLLEDASGAQLGPAMVRALNESGYPKVQLSTLPRSNEQSQVFTQTDVEVAQQLADQLNLPRLQGERFAVQPGQIGVLLGSDARQLFAALNRFAPHPPVTQPPVN</sequence>
<protein>
    <submittedName>
        <fullName evidence="4">LCP family protein</fullName>
    </submittedName>
</protein>
<evidence type="ECO:0000259" key="3">
    <source>
        <dbReference type="Pfam" id="PF03816"/>
    </source>
</evidence>
<organism evidence="4 5">
    <name type="scientific">Deinococcus rubellus</name>
    <dbReference type="NCBI Taxonomy" id="1889240"/>
    <lineage>
        <taxon>Bacteria</taxon>
        <taxon>Thermotogati</taxon>
        <taxon>Deinococcota</taxon>
        <taxon>Deinococci</taxon>
        <taxon>Deinococcales</taxon>
        <taxon>Deinococcaceae</taxon>
        <taxon>Deinococcus</taxon>
    </lineage>
</organism>
<reference evidence="4" key="1">
    <citation type="submission" date="2022-09" db="EMBL/GenBank/DDBJ databases">
        <title>genome sequence of Deinococcus rubellus.</title>
        <authorList>
            <person name="Srinivasan S."/>
        </authorList>
    </citation>
    <scope>NUCLEOTIDE SEQUENCE</scope>
    <source>
        <strain evidence="4">Ant6</strain>
    </source>
</reference>
<gene>
    <name evidence="4" type="ORF">N0D28_01355</name>
</gene>
<evidence type="ECO:0000256" key="1">
    <source>
        <dbReference type="ARBA" id="ARBA00006068"/>
    </source>
</evidence>
<evidence type="ECO:0000313" key="4">
    <source>
        <dbReference type="EMBL" id="UWX64351.1"/>
    </source>
</evidence>
<dbReference type="PANTHER" id="PTHR33392">
    <property type="entry name" value="POLYISOPRENYL-TEICHOIC ACID--PEPTIDOGLYCAN TEICHOIC ACID TRANSFERASE TAGU"/>
    <property type="match status" value="1"/>
</dbReference>
<keyword evidence="5" id="KW-1185">Reference proteome</keyword>
<dbReference type="InterPro" id="IPR004474">
    <property type="entry name" value="LytR_CpsA_psr"/>
</dbReference>
<comment type="similarity">
    <text evidence="1">Belongs to the LytR/CpsA/Psr (LCP) family.</text>
</comment>
<dbReference type="PANTHER" id="PTHR33392:SF6">
    <property type="entry name" value="POLYISOPRENYL-TEICHOIC ACID--PEPTIDOGLYCAN TEICHOIC ACID TRANSFERASE TAGU"/>
    <property type="match status" value="1"/>
</dbReference>
<accession>A0ABY5YI33</accession>
<feature type="domain" description="Cell envelope-related transcriptional attenuator" evidence="3">
    <location>
        <begin position="105"/>
        <end position="254"/>
    </location>
</feature>
<dbReference type="EMBL" id="CP104213">
    <property type="protein sequence ID" value="UWX64351.1"/>
    <property type="molecule type" value="Genomic_DNA"/>
</dbReference>
<dbReference type="InterPro" id="IPR050922">
    <property type="entry name" value="LytR/CpsA/Psr_CW_biosynth"/>
</dbReference>
<name>A0ABY5YI33_9DEIO</name>
<dbReference type="Pfam" id="PF03816">
    <property type="entry name" value="LytR_cpsA_psr"/>
    <property type="match status" value="1"/>
</dbReference>
<feature type="region of interest" description="Disordered" evidence="2">
    <location>
        <begin position="1"/>
        <end position="21"/>
    </location>
</feature>
<dbReference type="Gene3D" id="3.40.630.190">
    <property type="entry name" value="LCP protein"/>
    <property type="match status" value="1"/>
</dbReference>
<dbReference type="Proteomes" id="UP001060261">
    <property type="component" value="Chromosome"/>
</dbReference>